<dbReference type="InterPro" id="IPR019734">
    <property type="entry name" value="TPR_rpt"/>
</dbReference>
<comment type="caution">
    <text evidence="4">The sequence shown here is derived from an EMBL/GenBank/DDBJ whole genome shotgun (WGS) entry which is preliminary data.</text>
</comment>
<keyword evidence="3" id="KW-0472">Membrane</keyword>
<protein>
    <submittedName>
        <fullName evidence="4">Tetratricopeptide repeat protein</fullName>
    </submittedName>
</protein>
<organism evidence="4 5">
    <name type="scientific">Mesonia algae</name>
    <dbReference type="NCBI Taxonomy" id="213248"/>
    <lineage>
        <taxon>Bacteria</taxon>
        <taxon>Pseudomonadati</taxon>
        <taxon>Bacteroidota</taxon>
        <taxon>Flavobacteriia</taxon>
        <taxon>Flavobacteriales</taxon>
        <taxon>Flavobacteriaceae</taxon>
        <taxon>Mesonia</taxon>
    </lineage>
</organism>
<reference evidence="4 5" key="1">
    <citation type="submission" date="2018-06" db="EMBL/GenBank/DDBJ databases">
        <title>Genomic Encyclopedia of Archaeal and Bacterial Type Strains, Phase II (KMG-II): from individual species to whole genera.</title>
        <authorList>
            <person name="Goeker M."/>
        </authorList>
    </citation>
    <scope>NUCLEOTIDE SEQUENCE [LARGE SCALE GENOMIC DNA]</scope>
    <source>
        <strain evidence="4 5">DSM 15361</strain>
    </source>
</reference>
<dbReference type="Proteomes" id="UP000249542">
    <property type="component" value="Unassembled WGS sequence"/>
</dbReference>
<evidence type="ECO:0000256" key="3">
    <source>
        <dbReference type="SAM" id="Phobius"/>
    </source>
</evidence>
<accession>A0A2W7K1L5</accession>
<evidence type="ECO:0000256" key="2">
    <source>
        <dbReference type="ARBA" id="ARBA00022803"/>
    </source>
</evidence>
<keyword evidence="2" id="KW-0802">TPR repeat</keyword>
<gene>
    <name evidence="4" type="ORF">LX95_01179</name>
</gene>
<keyword evidence="3" id="KW-1133">Transmembrane helix</keyword>
<keyword evidence="5" id="KW-1185">Reference proteome</keyword>
<dbReference type="SUPFAM" id="SSF48452">
    <property type="entry name" value="TPR-like"/>
    <property type="match status" value="1"/>
</dbReference>
<dbReference type="PROSITE" id="PS51257">
    <property type="entry name" value="PROKAR_LIPOPROTEIN"/>
    <property type="match status" value="1"/>
</dbReference>
<keyword evidence="1" id="KW-0677">Repeat</keyword>
<evidence type="ECO:0000256" key="1">
    <source>
        <dbReference type="ARBA" id="ARBA00022737"/>
    </source>
</evidence>
<evidence type="ECO:0000313" key="4">
    <source>
        <dbReference type="EMBL" id="PZW41500.1"/>
    </source>
</evidence>
<dbReference type="Pfam" id="PF07719">
    <property type="entry name" value="TPR_2"/>
    <property type="match status" value="1"/>
</dbReference>
<feature type="transmembrane region" description="Helical" evidence="3">
    <location>
        <begin position="15"/>
        <end position="33"/>
    </location>
</feature>
<dbReference type="Gene3D" id="1.25.40.10">
    <property type="entry name" value="Tetratricopeptide repeat domain"/>
    <property type="match status" value="2"/>
</dbReference>
<evidence type="ECO:0000313" key="5">
    <source>
        <dbReference type="Proteomes" id="UP000249542"/>
    </source>
</evidence>
<dbReference type="SMART" id="SM00028">
    <property type="entry name" value="TPR"/>
    <property type="match status" value="3"/>
</dbReference>
<keyword evidence="3" id="KW-0812">Transmembrane</keyword>
<dbReference type="EMBL" id="QKYV01000003">
    <property type="protein sequence ID" value="PZW41500.1"/>
    <property type="molecule type" value="Genomic_DNA"/>
</dbReference>
<proteinExistence type="predicted"/>
<name>A0A2W7K1L5_9FLAO</name>
<sequence length="290" mass="34475">MFFKKLNISNLKKQLRIFPFIIICPSFILISLFSCDTKQASAQTSDKENQEKIIKKYLNNCAKNYSYTFEMNKWQECLDKGLKEDSTIAYLWQQKAMPLFKARKYEAGMVFLDKAVKYDEKKWLAYRGFIKCIFAKTYKSAIADFEKIKSIEGNSFVMDHTYNFHIALSYLQLNEFEKAEKIFAKDIEEQVTQWGEDGYHHLDLFYYGISLYEQQKWEKAIIQFNKSLEKYPKFTEPMIYKAFAMSHIDKYSEEEIKSIAIEAKENKNLGNTINEDNAVYEMYPYQIRIH</sequence>
<dbReference type="InterPro" id="IPR011990">
    <property type="entry name" value="TPR-like_helical_dom_sf"/>
</dbReference>
<dbReference type="AlphaFoldDB" id="A0A2W7K1L5"/>
<dbReference type="InterPro" id="IPR013105">
    <property type="entry name" value="TPR_2"/>
</dbReference>